<evidence type="ECO:0000256" key="1">
    <source>
        <dbReference type="SAM" id="SignalP"/>
    </source>
</evidence>
<dbReference type="Proteomes" id="UP001152087">
    <property type="component" value="Unassembled WGS sequence"/>
</dbReference>
<sequence length="121" mass="13220">MHVPTIVSVLVLAAATVNAVPDAGMADDGVVEKRQVNNIIRLFNGPCFQNPIFQGSAKLGRCRNLYGNAVNRAESGKAKQGLRCKIFEYSNCQGASYDIIGNDPKFCKLRNKASSWKCVRD</sequence>
<gene>
    <name evidence="2" type="ORF">NW755_014052</name>
</gene>
<dbReference type="Gene3D" id="2.60.20.10">
    <property type="entry name" value="Crystallins"/>
    <property type="match status" value="1"/>
</dbReference>
<protein>
    <recommendedName>
        <fullName evidence="4">Antifungal protein</fullName>
    </recommendedName>
</protein>
<feature type="signal peptide" evidence="1">
    <location>
        <begin position="1"/>
        <end position="19"/>
    </location>
</feature>
<evidence type="ECO:0000313" key="2">
    <source>
        <dbReference type="EMBL" id="KAJ4177083.1"/>
    </source>
</evidence>
<reference evidence="2" key="1">
    <citation type="submission" date="2022-09" db="EMBL/GenBank/DDBJ databases">
        <title>Fusarium specimens isolated from Avocado Roots.</title>
        <authorList>
            <person name="Stajich J."/>
            <person name="Roper C."/>
            <person name="Heimlech-Rivalta G."/>
        </authorList>
    </citation>
    <scope>NUCLEOTIDE SEQUENCE</scope>
    <source>
        <strain evidence="2">A02</strain>
    </source>
</reference>
<accession>A0A9W8QRK6</accession>
<organism evidence="2 3">
    <name type="scientific">Fusarium falciforme</name>
    <dbReference type="NCBI Taxonomy" id="195108"/>
    <lineage>
        <taxon>Eukaryota</taxon>
        <taxon>Fungi</taxon>
        <taxon>Dikarya</taxon>
        <taxon>Ascomycota</taxon>
        <taxon>Pezizomycotina</taxon>
        <taxon>Sordariomycetes</taxon>
        <taxon>Hypocreomycetidae</taxon>
        <taxon>Hypocreales</taxon>
        <taxon>Nectriaceae</taxon>
        <taxon>Fusarium</taxon>
        <taxon>Fusarium solani species complex</taxon>
    </lineage>
</organism>
<comment type="caution">
    <text evidence="2">The sequence shown here is derived from an EMBL/GenBank/DDBJ whole genome shotgun (WGS) entry which is preliminary data.</text>
</comment>
<dbReference type="AlphaFoldDB" id="A0A9W8QRK6"/>
<name>A0A9W8QRK6_9HYPO</name>
<evidence type="ECO:0008006" key="4">
    <source>
        <dbReference type="Google" id="ProtNLM"/>
    </source>
</evidence>
<feature type="chain" id="PRO_5040957412" description="Antifungal protein" evidence="1">
    <location>
        <begin position="20"/>
        <end position="121"/>
    </location>
</feature>
<evidence type="ECO:0000313" key="3">
    <source>
        <dbReference type="Proteomes" id="UP001152087"/>
    </source>
</evidence>
<proteinExistence type="predicted"/>
<keyword evidence="3" id="KW-1185">Reference proteome</keyword>
<keyword evidence="1" id="KW-0732">Signal</keyword>
<dbReference type="EMBL" id="JAOQAV010000130">
    <property type="protein sequence ID" value="KAJ4177083.1"/>
    <property type="molecule type" value="Genomic_DNA"/>
</dbReference>